<dbReference type="InterPro" id="IPR050923">
    <property type="entry name" value="Cell_Proc_Reg/RNA_Proc"/>
</dbReference>
<dbReference type="EMBL" id="VOGB01000004">
    <property type="protein sequence ID" value="MQM72402.1"/>
    <property type="molecule type" value="Genomic_DNA"/>
</dbReference>
<feature type="region of interest" description="Disordered" evidence="1">
    <location>
        <begin position="148"/>
        <end position="176"/>
    </location>
</feature>
<protein>
    <submittedName>
        <fullName evidence="3">FHA domain-containing protein</fullName>
    </submittedName>
</protein>
<dbReference type="SMART" id="SM00240">
    <property type="entry name" value="FHA"/>
    <property type="match status" value="2"/>
</dbReference>
<dbReference type="SUPFAM" id="SSF49879">
    <property type="entry name" value="SMAD/FHA domain"/>
    <property type="match status" value="2"/>
</dbReference>
<evidence type="ECO:0000259" key="2">
    <source>
        <dbReference type="PROSITE" id="PS50006"/>
    </source>
</evidence>
<keyword evidence="4" id="KW-1185">Reference proteome</keyword>
<dbReference type="Pfam" id="PF00498">
    <property type="entry name" value="FHA"/>
    <property type="match status" value="2"/>
</dbReference>
<dbReference type="AlphaFoldDB" id="A0A6L5GQQ1"/>
<sequence length="350" mass="39089">MSKKMMVPAVLKSEDQEINIDESPFNIGSFKDFCQMTIDGDDIAPIHCCIVFNQGEWQIIDQKGLGGVTVNGERMEPGSTQTLQNGDQIEIGSKGFVFSAMSTLFSQDEIKELEDDYHTMIVSADPEKAKDIVARLWQKIEMVNRISDGASQEEPNSGSDDIAPAQTNEAAQSRRTGEFEGFEAEESDFNASEDEAVAADGEFENRGNPIENAENEVKQGSILASRRVRAVDPDEYNIENEEQNGFDTLPICIFNSNDPAVPSFEIQKTPFSIGRSSSCDQTLKYRGMSRKHATVLRDDSNQYLLIRDEGSTNGTFVNDRKLEAHTEMRIQTGDRVRFYKTAFTVQLTQD</sequence>
<gene>
    <name evidence="3" type="ORF">FRC53_03025</name>
</gene>
<name>A0A6L5GQQ1_9FIRM</name>
<dbReference type="InterPro" id="IPR000253">
    <property type="entry name" value="FHA_dom"/>
</dbReference>
<comment type="caution">
    <text evidence="3">The sequence shown here is derived from an EMBL/GenBank/DDBJ whole genome shotgun (WGS) entry which is preliminary data.</text>
</comment>
<feature type="domain" description="FHA" evidence="2">
    <location>
        <begin position="25"/>
        <end position="75"/>
    </location>
</feature>
<evidence type="ECO:0000256" key="1">
    <source>
        <dbReference type="SAM" id="MobiDB-lite"/>
    </source>
</evidence>
<proteinExistence type="predicted"/>
<evidence type="ECO:0000313" key="4">
    <source>
        <dbReference type="Proteomes" id="UP000473648"/>
    </source>
</evidence>
<organism evidence="3 4">
    <name type="scientific">Candidatus Pseudoramibacter fermentans</name>
    <dbReference type="NCBI Taxonomy" id="2594427"/>
    <lineage>
        <taxon>Bacteria</taxon>
        <taxon>Bacillati</taxon>
        <taxon>Bacillota</taxon>
        <taxon>Clostridia</taxon>
        <taxon>Eubacteriales</taxon>
        <taxon>Eubacteriaceae</taxon>
        <taxon>Pseudoramibacter</taxon>
    </lineage>
</organism>
<evidence type="ECO:0000313" key="3">
    <source>
        <dbReference type="EMBL" id="MQM72402.1"/>
    </source>
</evidence>
<dbReference type="PANTHER" id="PTHR23308">
    <property type="entry name" value="NUCLEAR INHIBITOR OF PROTEIN PHOSPHATASE-1"/>
    <property type="match status" value="1"/>
</dbReference>
<accession>A0A6L5GQQ1</accession>
<feature type="compositionally biased region" description="Polar residues" evidence="1">
    <location>
        <begin position="149"/>
        <end position="174"/>
    </location>
</feature>
<dbReference type="Proteomes" id="UP000473648">
    <property type="component" value="Unassembled WGS sequence"/>
</dbReference>
<dbReference type="InterPro" id="IPR008984">
    <property type="entry name" value="SMAD_FHA_dom_sf"/>
</dbReference>
<feature type="domain" description="FHA" evidence="2">
    <location>
        <begin position="271"/>
        <end position="322"/>
    </location>
</feature>
<reference evidence="3" key="1">
    <citation type="journal article" date="2020" name="Appl. Environ. Microbiol.">
        <title>Medium-Chain Fatty Acid Synthesis by 'Candidatus Weimeria bifida' gen. nov., sp. nov., and 'Candidatus Pseudoramibacter fermentans' sp. nov.</title>
        <authorList>
            <person name="Scarborough M.J."/>
            <person name="Myers K.S."/>
            <person name="Donohue T.J."/>
            <person name="Noguera D.R."/>
        </authorList>
    </citation>
    <scope>NUCLEOTIDE SEQUENCE</scope>
    <source>
        <strain evidence="3">EUB1.1</strain>
    </source>
</reference>
<dbReference type="CDD" id="cd00060">
    <property type="entry name" value="FHA"/>
    <property type="match status" value="2"/>
</dbReference>
<dbReference type="Gene3D" id="2.60.200.20">
    <property type="match status" value="2"/>
</dbReference>
<dbReference type="PROSITE" id="PS50006">
    <property type="entry name" value="FHA_DOMAIN"/>
    <property type="match status" value="2"/>
</dbReference>